<reference evidence="3" key="1">
    <citation type="submission" date="2017-02" db="UniProtKB">
        <authorList>
            <consortium name="WormBaseParasite"/>
        </authorList>
    </citation>
    <scope>IDENTIFICATION</scope>
</reference>
<proteinExistence type="predicted"/>
<evidence type="ECO:0000313" key="2">
    <source>
        <dbReference type="Proteomes" id="UP000274504"/>
    </source>
</evidence>
<dbReference type="EMBL" id="UYSG01012029">
    <property type="protein sequence ID" value="VDL64171.1"/>
    <property type="molecule type" value="Genomic_DNA"/>
</dbReference>
<name>A0A0R3SYL4_HYMDI</name>
<sequence length="87" mass="9662">MFRTSRLFHVTTEIKGMMSLLGCPRMAQAPATSKLETPIELRNALRDDEVRATRTTAFGDMVSLLGIQATPAFIIGLFVEYIDISVE</sequence>
<accession>A0A0R3SYL4</accession>
<evidence type="ECO:0000313" key="1">
    <source>
        <dbReference type="EMBL" id="VDL64171.1"/>
    </source>
</evidence>
<reference evidence="1 2" key="2">
    <citation type="submission" date="2018-11" db="EMBL/GenBank/DDBJ databases">
        <authorList>
            <consortium name="Pathogen Informatics"/>
        </authorList>
    </citation>
    <scope>NUCLEOTIDE SEQUENCE [LARGE SCALE GENOMIC DNA]</scope>
</reference>
<protein>
    <submittedName>
        <fullName evidence="3">HCO3_cotransp domain-containing protein</fullName>
    </submittedName>
</protein>
<evidence type="ECO:0000313" key="3">
    <source>
        <dbReference type="WBParaSite" id="HDID_0001085901-mRNA-1"/>
    </source>
</evidence>
<dbReference type="OrthoDB" id="6247168at2759"/>
<gene>
    <name evidence="1" type="ORF">HDID_LOCUS10857</name>
</gene>
<organism evidence="3">
    <name type="scientific">Hymenolepis diminuta</name>
    <name type="common">Rat tapeworm</name>
    <dbReference type="NCBI Taxonomy" id="6216"/>
    <lineage>
        <taxon>Eukaryota</taxon>
        <taxon>Metazoa</taxon>
        <taxon>Spiralia</taxon>
        <taxon>Lophotrochozoa</taxon>
        <taxon>Platyhelminthes</taxon>
        <taxon>Cestoda</taxon>
        <taxon>Eucestoda</taxon>
        <taxon>Cyclophyllidea</taxon>
        <taxon>Hymenolepididae</taxon>
        <taxon>Hymenolepis</taxon>
    </lineage>
</organism>
<dbReference type="Proteomes" id="UP000274504">
    <property type="component" value="Unassembled WGS sequence"/>
</dbReference>
<dbReference type="AlphaFoldDB" id="A0A0R3SYL4"/>
<dbReference type="WBParaSite" id="HDID_0001085901-mRNA-1">
    <property type="protein sequence ID" value="HDID_0001085901-mRNA-1"/>
    <property type="gene ID" value="HDID_0001085901"/>
</dbReference>